<accession>A0ABN7SL59</accession>
<evidence type="ECO:0000256" key="1">
    <source>
        <dbReference type="SAM" id="MobiDB-lite"/>
    </source>
</evidence>
<feature type="compositionally biased region" description="Basic residues" evidence="1">
    <location>
        <begin position="98"/>
        <end position="109"/>
    </location>
</feature>
<protein>
    <submittedName>
        <fullName evidence="2">Oidioi.mRNA.OKI2018_I69.XSR.g16511.t1.cds</fullName>
    </submittedName>
</protein>
<dbReference type="Proteomes" id="UP001158576">
    <property type="component" value="Chromosome XSR"/>
</dbReference>
<reference evidence="2 3" key="1">
    <citation type="submission" date="2021-04" db="EMBL/GenBank/DDBJ databases">
        <authorList>
            <person name="Bliznina A."/>
        </authorList>
    </citation>
    <scope>NUCLEOTIDE SEQUENCE [LARGE SCALE GENOMIC DNA]</scope>
</reference>
<feature type="compositionally biased region" description="Acidic residues" evidence="1">
    <location>
        <begin position="65"/>
        <end position="82"/>
    </location>
</feature>
<evidence type="ECO:0000313" key="3">
    <source>
        <dbReference type="Proteomes" id="UP001158576"/>
    </source>
</evidence>
<organism evidence="2 3">
    <name type="scientific">Oikopleura dioica</name>
    <name type="common">Tunicate</name>
    <dbReference type="NCBI Taxonomy" id="34765"/>
    <lineage>
        <taxon>Eukaryota</taxon>
        <taxon>Metazoa</taxon>
        <taxon>Chordata</taxon>
        <taxon>Tunicata</taxon>
        <taxon>Appendicularia</taxon>
        <taxon>Copelata</taxon>
        <taxon>Oikopleuridae</taxon>
        <taxon>Oikopleura</taxon>
    </lineage>
</organism>
<name>A0ABN7SL59_OIKDI</name>
<proteinExistence type="predicted"/>
<feature type="compositionally biased region" description="Basic and acidic residues" evidence="1">
    <location>
        <begin position="116"/>
        <end position="133"/>
    </location>
</feature>
<dbReference type="EMBL" id="OU015569">
    <property type="protein sequence ID" value="CAG5099402.1"/>
    <property type="molecule type" value="Genomic_DNA"/>
</dbReference>
<feature type="region of interest" description="Disordered" evidence="1">
    <location>
        <begin position="61"/>
        <end position="172"/>
    </location>
</feature>
<keyword evidence="3" id="KW-1185">Reference proteome</keyword>
<evidence type="ECO:0000313" key="2">
    <source>
        <dbReference type="EMBL" id="CAG5099402.1"/>
    </source>
</evidence>
<gene>
    <name evidence="2" type="ORF">OKIOD_LOCUS8069</name>
</gene>
<sequence length="172" mass="19830">MTNNREFQDAFVKYMQSQVGKMVDLEKHDAMIRSFGVKRTSRTIYTLQGCKFNFEDEDVRPASFNDDESPTISEDDFEIDQEAIDRHERMYHGSKPSTQKKRSSKKKGSLKPSRPLTDEERDALFGKPKDVTTKVKLPKTKKSTQEEGQQKKKKNSGKAPNAIRKTKKPSRL</sequence>